<dbReference type="InterPro" id="IPR054722">
    <property type="entry name" value="PolX-like_BBD"/>
</dbReference>
<dbReference type="PANTHER" id="PTHR35317">
    <property type="entry name" value="OS04G0629600 PROTEIN"/>
    <property type="match status" value="1"/>
</dbReference>
<name>A0A151SWF8_CAJCA</name>
<dbReference type="AlphaFoldDB" id="A0A151SWF8"/>
<proteinExistence type="predicted"/>
<keyword evidence="5" id="KW-1185">Reference proteome</keyword>
<feature type="compositionally biased region" description="Basic and acidic residues" evidence="1">
    <location>
        <begin position="187"/>
        <end position="201"/>
    </location>
</feature>
<dbReference type="Pfam" id="PF13976">
    <property type="entry name" value="gag_pre-integrs"/>
    <property type="match status" value="1"/>
</dbReference>
<evidence type="ECO:0000313" key="4">
    <source>
        <dbReference type="EMBL" id="KYP59134.1"/>
    </source>
</evidence>
<feature type="region of interest" description="Disordered" evidence="1">
    <location>
        <begin position="187"/>
        <end position="221"/>
    </location>
</feature>
<feature type="domain" description="Retrovirus-related Pol polyprotein from transposon TNT 1-94-like beta-barrel" evidence="3">
    <location>
        <begin position="286"/>
        <end position="366"/>
    </location>
</feature>
<evidence type="ECO:0000259" key="3">
    <source>
        <dbReference type="Pfam" id="PF22936"/>
    </source>
</evidence>
<dbReference type="Proteomes" id="UP000075243">
    <property type="component" value="Chromosome 10"/>
</dbReference>
<dbReference type="Gramene" id="C.cajan_14138.t">
    <property type="protein sequence ID" value="C.cajan_14138.t"/>
    <property type="gene ID" value="C.cajan_14138"/>
</dbReference>
<dbReference type="InterPro" id="IPR025724">
    <property type="entry name" value="GAG-pre-integrase_dom"/>
</dbReference>
<dbReference type="EMBL" id="CM003612">
    <property type="protein sequence ID" value="KYP59134.1"/>
    <property type="molecule type" value="Genomic_DNA"/>
</dbReference>
<organism evidence="4 5">
    <name type="scientific">Cajanus cajan</name>
    <name type="common">Pigeon pea</name>
    <name type="synonym">Cajanus indicus</name>
    <dbReference type="NCBI Taxonomy" id="3821"/>
    <lineage>
        <taxon>Eukaryota</taxon>
        <taxon>Viridiplantae</taxon>
        <taxon>Streptophyta</taxon>
        <taxon>Embryophyta</taxon>
        <taxon>Tracheophyta</taxon>
        <taxon>Spermatophyta</taxon>
        <taxon>Magnoliopsida</taxon>
        <taxon>eudicotyledons</taxon>
        <taxon>Gunneridae</taxon>
        <taxon>Pentapetalae</taxon>
        <taxon>rosids</taxon>
        <taxon>fabids</taxon>
        <taxon>Fabales</taxon>
        <taxon>Fabaceae</taxon>
        <taxon>Papilionoideae</taxon>
        <taxon>50 kb inversion clade</taxon>
        <taxon>NPAAA clade</taxon>
        <taxon>indigoferoid/millettioid clade</taxon>
        <taxon>Phaseoleae</taxon>
        <taxon>Cajanus</taxon>
    </lineage>
</organism>
<evidence type="ECO:0000256" key="1">
    <source>
        <dbReference type="SAM" id="MobiDB-lite"/>
    </source>
</evidence>
<gene>
    <name evidence="4" type="ORF">KK1_014563</name>
</gene>
<evidence type="ECO:0000259" key="2">
    <source>
        <dbReference type="Pfam" id="PF13976"/>
    </source>
</evidence>
<accession>A0A151SWF8</accession>
<protein>
    <submittedName>
        <fullName evidence="4">Retrovirus-related Pol polyprotein from transposon TNT 1-94</fullName>
    </submittedName>
</protein>
<feature type="domain" description="GAG-pre-integrase" evidence="2">
    <location>
        <begin position="401"/>
        <end position="461"/>
    </location>
</feature>
<evidence type="ECO:0000313" key="5">
    <source>
        <dbReference type="Proteomes" id="UP000075243"/>
    </source>
</evidence>
<dbReference type="Pfam" id="PF14223">
    <property type="entry name" value="Retrotran_gag_2"/>
    <property type="match status" value="1"/>
</dbReference>
<dbReference type="PANTHER" id="PTHR35317:SF28">
    <property type="entry name" value="ZINC FINGER, CCHC-TYPE, RIBONUCLEASE H-LIKE DOMAIN, GAG-PRE-INTEGRASE DOMAIN PROTEIN-RELATED"/>
    <property type="match status" value="1"/>
</dbReference>
<reference evidence="4 5" key="1">
    <citation type="journal article" date="2012" name="Nat. Biotechnol.">
        <title>Draft genome sequence of pigeonpea (Cajanus cajan), an orphan legume crop of resource-poor farmers.</title>
        <authorList>
            <person name="Varshney R.K."/>
            <person name="Chen W."/>
            <person name="Li Y."/>
            <person name="Bharti A.K."/>
            <person name="Saxena R.K."/>
            <person name="Schlueter J.A."/>
            <person name="Donoghue M.T."/>
            <person name="Azam S."/>
            <person name="Fan G."/>
            <person name="Whaley A.M."/>
            <person name="Farmer A.D."/>
            <person name="Sheridan J."/>
            <person name="Iwata A."/>
            <person name="Tuteja R."/>
            <person name="Penmetsa R.V."/>
            <person name="Wu W."/>
            <person name="Upadhyaya H.D."/>
            <person name="Yang S.P."/>
            <person name="Shah T."/>
            <person name="Saxena K.B."/>
            <person name="Michael T."/>
            <person name="McCombie W.R."/>
            <person name="Yang B."/>
            <person name="Zhang G."/>
            <person name="Yang H."/>
            <person name="Wang J."/>
            <person name="Spillane C."/>
            <person name="Cook D.R."/>
            <person name="May G.D."/>
            <person name="Xu X."/>
            <person name="Jackson S.A."/>
        </authorList>
    </citation>
    <scope>NUCLEOTIDE SEQUENCE [LARGE SCALE GENOMIC DNA]</scope>
    <source>
        <strain evidence="5">cv. Asha</strain>
    </source>
</reference>
<sequence length="479" mass="54874">MSLPILNDKNYDRWRIQMNAIFGFQEVYEFVHDGYQVVGDDATDAQKSIFKESKKKDCKALFLIHQCVDDANFEKISSAANAKEAWDSLEKSYEGAEKIKKVKLQTMRRQYELMQMEESDTISGYFAKIRSLTNQMKGCEEAIKDQLVVEKVLRTLTSKFDHIVVAIEESKDLESFKIDELQSSLEAHEQKIKERNPDKNSDQALQAQSSKSSTSSFRKNKKKVDRIKVQCFNCRNFSHFASECRFNCGNGGKDSEARMAQGEESEEEQVLLMVTTKERHAYNVCWYLETGCSNHMTGHKEWFVSLDETTKSKLKFADHSSTDAEGIGKISIQRKDGKHSYISNVLYIPKMKSNLLSLGQLLEKGYTMTLKDKVLKVFYVNDKLILKAPLSSNRTFKVGIKVDGHQCLVSRVAHKSWTWHQRYGHLNFKSLYMLSKIGIVTGLPTIKTPNELCSECLTSKQTRNSFVAHVIPSQSKHLR</sequence>
<dbReference type="Pfam" id="PF22936">
    <property type="entry name" value="Pol_BBD"/>
    <property type="match status" value="1"/>
</dbReference>